<dbReference type="OrthoDB" id="1693547at2759"/>
<dbReference type="SMART" id="SM00837">
    <property type="entry name" value="DPBB_1"/>
    <property type="match status" value="1"/>
</dbReference>
<keyword evidence="4" id="KW-1185">Reference proteome</keyword>
<dbReference type="SUPFAM" id="SSF51556">
    <property type="entry name" value="Metallo-dependent hydrolases"/>
    <property type="match status" value="1"/>
</dbReference>
<comment type="function">
    <text evidence="1">Causes loosening and extension of plant cell walls by disrupting non-covalent bonding between cellulose microfibrils and matrix glucans. No enzymatic activity has been found.</text>
</comment>
<dbReference type="Proteomes" id="UP000554482">
    <property type="component" value="Unassembled WGS sequence"/>
</dbReference>
<name>A0A7J6VT62_THATH</name>
<evidence type="ECO:0000313" key="3">
    <source>
        <dbReference type="EMBL" id="KAF5187917.1"/>
    </source>
</evidence>
<dbReference type="Gene3D" id="2.40.40.10">
    <property type="entry name" value="RlpA-like domain"/>
    <property type="match status" value="1"/>
</dbReference>
<comment type="subcellular location">
    <subcellularLocation>
        <location evidence="1">Secreted</location>
        <location evidence="1">Cell wall</location>
    </subcellularLocation>
    <subcellularLocation>
        <location evidence="1">Membrane</location>
        <topology evidence="1">Peripheral membrane protein</topology>
    </subcellularLocation>
</comment>
<comment type="caution">
    <text evidence="3">The sequence shown here is derived from an EMBL/GenBank/DDBJ whole genome shotgun (WGS) entry which is preliminary data.</text>
</comment>
<evidence type="ECO:0000259" key="2">
    <source>
        <dbReference type="PROSITE" id="PS50842"/>
    </source>
</evidence>
<dbReference type="PRINTS" id="PR01226">
    <property type="entry name" value="EXPANSIN"/>
</dbReference>
<comment type="similarity">
    <text evidence="1">Belongs to the expansin family. Expansin A subfamily.</text>
</comment>
<dbReference type="PRINTS" id="PR01225">
    <property type="entry name" value="EXPANSNFAMLY"/>
</dbReference>
<dbReference type="InterPro" id="IPR007118">
    <property type="entry name" value="Expan_Lol_pI"/>
</dbReference>
<keyword evidence="1" id="KW-0134">Cell wall</keyword>
<feature type="domain" description="Expansin-like EG45" evidence="2">
    <location>
        <begin position="90"/>
        <end position="167"/>
    </location>
</feature>
<dbReference type="SUPFAM" id="SSF50685">
    <property type="entry name" value="Barwin-like endoglucanases"/>
    <property type="match status" value="1"/>
</dbReference>
<proteinExistence type="inferred from homology"/>
<dbReference type="AlphaFoldDB" id="A0A7J6VT62"/>
<dbReference type="GO" id="GO:0009664">
    <property type="term" value="P:plant-type cell wall organization"/>
    <property type="evidence" value="ECO:0007669"/>
    <property type="project" value="InterPro"/>
</dbReference>
<dbReference type="InterPro" id="IPR007112">
    <property type="entry name" value="Expansin/allergen_DPBB_dom"/>
</dbReference>
<protein>
    <recommendedName>
        <fullName evidence="1">Expansin</fullName>
    </recommendedName>
</protein>
<organism evidence="3 4">
    <name type="scientific">Thalictrum thalictroides</name>
    <name type="common">Rue-anemone</name>
    <name type="synonym">Anemone thalictroides</name>
    <dbReference type="NCBI Taxonomy" id="46969"/>
    <lineage>
        <taxon>Eukaryota</taxon>
        <taxon>Viridiplantae</taxon>
        <taxon>Streptophyta</taxon>
        <taxon>Embryophyta</taxon>
        <taxon>Tracheophyta</taxon>
        <taxon>Spermatophyta</taxon>
        <taxon>Magnoliopsida</taxon>
        <taxon>Ranunculales</taxon>
        <taxon>Ranunculaceae</taxon>
        <taxon>Thalictroideae</taxon>
        <taxon>Thalictrum</taxon>
    </lineage>
</organism>
<dbReference type="GO" id="GO:0016020">
    <property type="term" value="C:membrane"/>
    <property type="evidence" value="ECO:0007669"/>
    <property type="project" value="UniProtKB-SubCell"/>
</dbReference>
<dbReference type="GO" id="GO:0005576">
    <property type="term" value="C:extracellular region"/>
    <property type="evidence" value="ECO:0007669"/>
    <property type="project" value="InterPro"/>
</dbReference>
<dbReference type="PROSITE" id="PS50842">
    <property type="entry name" value="EXPANSIN_EG45"/>
    <property type="match status" value="1"/>
</dbReference>
<evidence type="ECO:0000313" key="4">
    <source>
        <dbReference type="Proteomes" id="UP000554482"/>
    </source>
</evidence>
<dbReference type="PANTHER" id="PTHR31867">
    <property type="entry name" value="EXPANSIN-A15"/>
    <property type="match status" value="1"/>
</dbReference>
<reference evidence="3 4" key="1">
    <citation type="submission" date="2020-06" db="EMBL/GenBank/DDBJ databases">
        <title>Transcriptomic and genomic resources for Thalictrum thalictroides and T. hernandezii: Facilitating candidate gene discovery in an emerging model plant lineage.</title>
        <authorList>
            <person name="Arias T."/>
            <person name="Riano-Pachon D.M."/>
            <person name="Di Stilio V.S."/>
        </authorList>
    </citation>
    <scope>NUCLEOTIDE SEQUENCE [LARGE SCALE GENOMIC DNA]</scope>
    <source>
        <strain evidence="4">cv. WT478/WT964</strain>
        <tissue evidence="3">Leaves</tissue>
    </source>
</reference>
<dbReference type="InterPro" id="IPR032466">
    <property type="entry name" value="Metal_Hydrolase"/>
</dbReference>
<keyword evidence="1" id="KW-0961">Cell wall biogenesis/degradation</keyword>
<keyword evidence="1" id="KW-0964">Secreted</keyword>
<sequence length="213" mass="23711">MIIVNGEQIGTGFINTHVHTSQQLARGIADDVDLLTWLHECIWPYESNMTEEDSFISTLLCGIELIRSVLACNMVTGFGAWQRAHATFYGGGDASGTMGERRLRLWEPTDGYGIKTAALSTALFNNGNACGACYQIVCDGSQVPQWCFKDTYITITVAIMVDVATRHDNTLTCHNLHSRRLQFTKQALCLCFIERLVARELEELDLPSTDEIL</sequence>
<gene>
    <name evidence="3" type="ORF">FRX31_022497</name>
</gene>
<dbReference type="Gene3D" id="3.20.20.140">
    <property type="entry name" value="Metal-dependent hydrolases"/>
    <property type="match status" value="1"/>
</dbReference>
<evidence type="ECO:0000256" key="1">
    <source>
        <dbReference type="RuleBase" id="RU365023"/>
    </source>
</evidence>
<dbReference type="InterPro" id="IPR002963">
    <property type="entry name" value="Expansin"/>
</dbReference>
<dbReference type="EMBL" id="JABWDY010027409">
    <property type="protein sequence ID" value="KAF5187917.1"/>
    <property type="molecule type" value="Genomic_DNA"/>
</dbReference>
<dbReference type="InterPro" id="IPR036908">
    <property type="entry name" value="RlpA-like_sf"/>
</dbReference>
<accession>A0A7J6VT62</accession>